<sequence>MKQNDTLWKGILEPFFYDFLSLVDPKLAATIDNIREITFMDKELVQQRPAAGNKYEQKIVDKLVKLYTITGNEEYIILHLEVQDQYRKNFNERMYGYFNRLYDKYKTPITALAIFTEPNNIERDNVFKINCNGTSLQYTFNTYKIALQDNNALMQHSNPFALVVLIAKQTALKKKYKDKQLRDEVLLAEKLKIARLIMDKQLPEAQKESLMNFLFYYVNFEFKNNQFIFEQRINQLTSNITTNMTIQEILIGQAKLQGKRLGKKEEREGMIAKMISNNATDEQILNLTEVTPALVSRVRKRIEKSVRHN</sequence>
<proteinExistence type="predicted"/>
<reference evidence="1 2" key="1">
    <citation type="submission" date="2017-05" db="EMBL/GenBank/DDBJ databases">
        <authorList>
            <person name="Varghese N."/>
            <person name="Submissions S."/>
        </authorList>
    </citation>
    <scope>NUCLEOTIDE SEQUENCE [LARGE SCALE GENOMIC DNA]</scope>
    <source>
        <strain evidence="1 2">DSM 19036</strain>
    </source>
</reference>
<dbReference type="AlphaFoldDB" id="A0A521AD41"/>
<dbReference type="RefSeq" id="WP_142526210.1">
    <property type="nucleotide sequence ID" value="NZ_CBCSJO010000002.1"/>
</dbReference>
<dbReference type="OrthoDB" id="944318at2"/>
<gene>
    <name evidence="1" type="ORF">SAMN06265348_10174</name>
</gene>
<organism evidence="1 2">
    <name type="scientific">Pedobacter westerhofensis</name>
    <dbReference type="NCBI Taxonomy" id="425512"/>
    <lineage>
        <taxon>Bacteria</taxon>
        <taxon>Pseudomonadati</taxon>
        <taxon>Bacteroidota</taxon>
        <taxon>Sphingobacteriia</taxon>
        <taxon>Sphingobacteriales</taxon>
        <taxon>Sphingobacteriaceae</taxon>
        <taxon>Pedobacter</taxon>
    </lineage>
</organism>
<keyword evidence="2" id="KW-1185">Reference proteome</keyword>
<dbReference type="EMBL" id="FXTN01000001">
    <property type="protein sequence ID" value="SMO32744.1"/>
    <property type="molecule type" value="Genomic_DNA"/>
</dbReference>
<evidence type="ECO:0000313" key="2">
    <source>
        <dbReference type="Proteomes" id="UP000320300"/>
    </source>
</evidence>
<name>A0A521AD41_9SPHI</name>
<accession>A0A521AD41</accession>
<evidence type="ECO:0008006" key="3">
    <source>
        <dbReference type="Google" id="ProtNLM"/>
    </source>
</evidence>
<dbReference type="Proteomes" id="UP000320300">
    <property type="component" value="Unassembled WGS sequence"/>
</dbReference>
<protein>
    <recommendedName>
        <fullName evidence="3">Transposase (putative) YhgA-like domain-containing protein</fullName>
    </recommendedName>
</protein>
<evidence type="ECO:0000313" key="1">
    <source>
        <dbReference type="EMBL" id="SMO32744.1"/>
    </source>
</evidence>